<organism evidence="1 2">
    <name type="scientific">Dactylosporangium siamense</name>
    <dbReference type="NCBI Taxonomy" id="685454"/>
    <lineage>
        <taxon>Bacteria</taxon>
        <taxon>Bacillati</taxon>
        <taxon>Actinomycetota</taxon>
        <taxon>Actinomycetes</taxon>
        <taxon>Micromonosporales</taxon>
        <taxon>Micromonosporaceae</taxon>
        <taxon>Dactylosporangium</taxon>
    </lineage>
</organism>
<dbReference type="Gene3D" id="1.10.357.10">
    <property type="entry name" value="Tetracycline Repressor, domain 2"/>
    <property type="match status" value="1"/>
</dbReference>
<reference evidence="1" key="1">
    <citation type="submission" date="2021-01" db="EMBL/GenBank/DDBJ databases">
        <title>Whole genome shotgun sequence of Dactylosporangium siamense NBRC 106093.</title>
        <authorList>
            <person name="Komaki H."/>
            <person name="Tamura T."/>
        </authorList>
    </citation>
    <scope>NUCLEOTIDE SEQUENCE</scope>
    <source>
        <strain evidence="1">NBRC 106093</strain>
    </source>
</reference>
<protein>
    <recommendedName>
        <fullName evidence="3">TetR family transcriptional regulator</fullName>
    </recommendedName>
</protein>
<evidence type="ECO:0008006" key="3">
    <source>
        <dbReference type="Google" id="ProtNLM"/>
    </source>
</evidence>
<dbReference type="Proteomes" id="UP000660611">
    <property type="component" value="Unassembled WGS sequence"/>
</dbReference>
<proteinExistence type="predicted"/>
<evidence type="ECO:0000313" key="2">
    <source>
        <dbReference type="Proteomes" id="UP000660611"/>
    </source>
</evidence>
<gene>
    <name evidence="1" type="ORF">Dsi01nite_051180</name>
</gene>
<keyword evidence="2" id="KW-1185">Reference proteome</keyword>
<dbReference type="SUPFAM" id="SSF48498">
    <property type="entry name" value="Tetracyclin repressor-like, C-terminal domain"/>
    <property type="match status" value="1"/>
</dbReference>
<dbReference type="EMBL" id="BONQ01000081">
    <property type="protein sequence ID" value="GIG47077.1"/>
    <property type="molecule type" value="Genomic_DNA"/>
</dbReference>
<dbReference type="AlphaFoldDB" id="A0A919PMY0"/>
<evidence type="ECO:0000313" key="1">
    <source>
        <dbReference type="EMBL" id="GIG47077.1"/>
    </source>
</evidence>
<comment type="caution">
    <text evidence="1">The sequence shown here is derived from an EMBL/GenBank/DDBJ whole genome shotgun (WGS) entry which is preliminary data.</text>
</comment>
<dbReference type="InterPro" id="IPR036271">
    <property type="entry name" value="Tet_transcr_reg_TetR-rel_C_sf"/>
</dbReference>
<sequence>MRHRGSDVGGTDLEAVAAFYTTVLHGMAIQSRDGATRAQLQAVISRARSAWDSVVDTRSAS</sequence>
<accession>A0A919PMY0</accession>
<name>A0A919PMY0_9ACTN</name>